<protein>
    <submittedName>
        <fullName evidence="7">Beta-glucosidase-related Glycosidase</fullName>
    </submittedName>
</protein>
<dbReference type="InterPro" id="IPR019800">
    <property type="entry name" value="Glyco_hydro_3_AS"/>
</dbReference>
<keyword evidence="2 4" id="KW-0378">Hydrolase</keyword>
<dbReference type="Pfam" id="PF01915">
    <property type="entry name" value="Glyco_hydro_3_C"/>
    <property type="match status" value="1"/>
</dbReference>
<evidence type="ECO:0000256" key="1">
    <source>
        <dbReference type="ARBA" id="ARBA00005336"/>
    </source>
</evidence>
<dbReference type="SUPFAM" id="SSF51445">
    <property type="entry name" value="(Trans)glycosidases"/>
    <property type="match status" value="1"/>
</dbReference>
<evidence type="ECO:0000256" key="4">
    <source>
        <dbReference type="RuleBase" id="RU361161"/>
    </source>
</evidence>
<evidence type="ECO:0000259" key="6">
    <source>
        <dbReference type="Pfam" id="PF01915"/>
    </source>
</evidence>
<dbReference type="PANTHER" id="PTHR30620:SF77">
    <property type="entry name" value="LYSOSOMAL BETA GLUCOSIDASE-LIKE"/>
    <property type="match status" value="1"/>
</dbReference>
<dbReference type="EMBL" id="AAOE01000002">
    <property type="protein sequence ID" value="EAR10782.1"/>
    <property type="molecule type" value="Genomic_DNA"/>
</dbReference>
<proteinExistence type="inferred from homology"/>
<dbReference type="OrthoDB" id="9781691at2"/>
<dbReference type="PANTHER" id="PTHR30620">
    <property type="entry name" value="PERIPLASMIC BETA-GLUCOSIDASE-RELATED"/>
    <property type="match status" value="1"/>
</dbReference>
<dbReference type="AlphaFoldDB" id="A4BA26"/>
<dbReference type="InterPro" id="IPR051915">
    <property type="entry name" value="Cellulose_Degrad_GH3"/>
</dbReference>
<dbReference type="SUPFAM" id="SSF52279">
    <property type="entry name" value="Beta-D-glucan exohydrolase, C-terminal domain"/>
    <property type="match status" value="1"/>
</dbReference>
<dbReference type="InterPro" id="IPR036881">
    <property type="entry name" value="Glyco_hydro_3_C_sf"/>
</dbReference>
<accession>A4BA26</accession>
<dbReference type="Gene3D" id="3.20.20.300">
    <property type="entry name" value="Glycoside hydrolase, family 3, N-terminal domain"/>
    <property type="match status" value="1"/>
</dbReference>
<evidence type="ECO:0000256" key="3">
    <source>
        <dbReference type="ARBA" id="ARBA00023295"/>
    </source>
</evidence>
<dbReference type="PRINTS" id="PR00133">
    <property type="entry name" value="GLHYDRLASE3"/>
</dbReference>
<dbReference type="GO" id="GO:0009251">
    <property type="term" value="P:glucan catabolic process"/>
    <property type="evidence" value="ECO:0007669"/>
    <property type="project" value="TreeGrafter"/>
</dbReference>
<dbReference type="Pfam" id="PF00933">
    <property type="entry name" value="Glyco_hydro_3"/>
    <property type="match status" value="1"/>
</dbReference>
<reference evidence="7 8" key="1">
    <citation type="submission" date="2006-02" db="EMBL/GenBank/DDBJ databases">
        <authorList>
            <person name="Pinhassi J."/>
            <person name="Pedros-Alio C."/>
            <person name="Ferriera S."/>
            <person name="Johnson J."/>
            <person name="Kravitz S."/>
            <person name="Halpern A."/>
            <person name="Remington K."/>
            <person name="Beeson K."/>
            <person name="Tran B."/>
            <person name="Rogers Y.-H."/>
            <person name="Friedman R."/>
            <person name="Venter J.C."/>
        </authorList>
    </citation>
    <scope>NUCLEOTIDE SEQUENCE [LARGE SCALE GENOMIC DNA]</scope>
    <source>
        <strain evidence="7 8">MED297</strain>
    </source>
</reference>
<keyword evidence="8" id="KW-1185">Reference proteome</keyword>
<dbReference type="Gene3D" id="3.40.50.1700">
    <property type="entry name" value="Glycoside hydrolase family 3 C-terminal domain"/>
    <property type="match status" value="1"/>
</dbReference>
<organism evidence="7 8">
    <name type="scientific">Reinekea blandensis MED297</name>
    <dbReference type="NCBI Taxonomy" id="314283"/>
    <lineage>
        <taxon>Bacteria</taxon>
        <taxon>Pseudomonadati</taxon>
        <taxon>Pseudomonadota</taxon>
        <taxon>Gammaproteobacteria</taxon>
        <taxon>Oceanospirillales</taxon>
        <taxon>Saccharospirillaceae</taxon>
        <taxon>Reinekea</taxon>
    </lineage>
</organism>
<dbReference type="GO" id="GO:0008422">
    <property type="term" value="F:beta-glucosidase activity"/>
    <property type="evidence" value="ECO:0007669"/>
    <property type="project" value="TreeGrafter"/>
</dbReference>
<keyword evidence="3 4" id="KW-0326">Glycosidase</keyword>
<gene>
    <name evidence="7" type="ORF">MED297_09741</name>
</gene>
<evidence type="ECO:0000256" key="2">
    <source>
        <dbReference type="ARBA" id="ARBA00022801"/>
    </source>
</evidence>
<dbReference type="Proteomes" id="UP000005953">
    <property type="component" value="Unassembled WGS sequence"/>
</dbReference>
<dbReference type="RefSeq" id="WP_008041265.1">
    <property type="nucleotide sequence ID" value="NZ_CH724149.1"/>
</dbReference>
<dbReference type="PROSITE" id="PS00775">
    <property type="entry name" value="GLYCOSYL_HYDROL_F3"/>
    <property type="match status" value="1"/>
</dbReference>
<dbReference type="STRING" id="314283.MED297_09741"/>
<comment type="similarity">
    <text evidence="1 4">Belongs to the glycosyl hydrolase 3 family.</text>
</comment>
<dbReference type="InterPro" id="IPR036962">
    <property type="entry name" value="Glyco_hydro_3_N_sf"/>
</dbReference>
<feature type="domain" description="Glycoside hydrolase family 3 C-terminal" evidence="6">
    <location>
        <begin position="423"/>
        <end position="632"/>
    </location>
</feature>
<evidence type="ECO:0000313" key="7">
    <source>
        <dbReference type="EMBL" id="EAR10782.1"/>
    </source>
</evidence>
<dbReference type="HOGENOM" id="CLU_004542_9_3_6"/>
<comment type="caution">
    <text evidence="7">The sequence shown here is derived from an EMBL/GenBank/DDBJ whole genome shotgun (WGS) entry which is preliminary data.</text>
</comment>
<dbReference type="InterPro" id="IPR001764">
    <property type="entry name" value="Glyco_hydro_3_N"/>
</dbReference>
<evidence type="ECO:0000313" key="8">
    <source>
        <dbReference type="Proteomes" id="UP000005953"/>
    </source>
</evidence>
<dbReference type="InterPro" id="IPR017853">
    <property type="entry name" value="GH"/>
</dbReference>
<name>A4BA26_9GAMM</name>
<evidence type="ECO:0000259" key="5">
    <source>
        <dbReference type="Pfam" id="PF00933"/>
    </source>
</evidence>
<dbReference type="InterPro" id="IPR002772">
    <property type="entry name" value="Glyco_hydro_3_C"/>
</dbReference>
<sequence>MIKPRYWIALSALLLLTLTVVVSHWPSTMSLGLPNSPYQTVSTWPEFERPVDAALEARIDDILQTMTLRQKVGQMTQGEIQHVRPSQAKEYGLGSVLNGGGSWPGKTPFHVLEDWLELADAYWLASTESATGIPLLWGTDAVHGHNNLQGATLFPHNIALGATGDLELVRSIAAVTADQVRASGVDWTFAPTVAIADNPAWGRSYESFSQDADAVFHFAKAVVEGYQQGQNAPGILATAKHFIGDGATRNGVDQGDAWVSEAILRERHAQGFYGALDADVQVIMASFNSWWTKRLHGHEYLLTDVLKKQMGFDGFVISDWNGINDVYQCLPNSCPQAINAGIDMVMVPTAWKAFIDNTVASVEAGDIPMSRIDDAVRRILRVKLRSGLFEQPRPSERIGAGDESAVNSPELNALARQAVRQSTVLLKNNDQVLPLNPAGRYLVTGLAHRIAIQAGGWSLNWQGGAYDNDYFGPSATLLDGLREWTGANNGSLQVGLPGVNEKLDADAAIVVLSERSYAEGEGDLTAWQSSAAEKQTGFDGIAQLSAIQQRYPELPIVTIVIAGRPLWMNPQINVSDAFVMGWLPGTQGAGIADLLFGEHPFTGRLPFNWPADDCEGLPRSTRRAAFAVGYGLTTDQTVIVPELKAQPAREIGTNGLAPDCVWQRVLLSPFQ</sequence>
<feature type="domain" description="Glycoside hydrolase family 3 N-terminal" evidence="5">
    <location>
        <begin position="67"/>
        <end position="382"/>
    </location>
</feature>